<comment type="caution">
    <text evidence="1">The sequence shown here is derived from an EMBL/GenBank/DDBJ whole genome shotgun (WGS) entry which is preliminary data.</text>
</comment>
<dbReference type="EMBL" id="BPVZ01000011">
    <property type="protein sequence ID" value="GKU97004.1"/>
    <property type="molecule type" value="Genomic_DNA"/>
</dbReference>
<sequence>MGLPFYPNKRIQDSGFRTGGGQTRFLLEMGVLFFEELTME</sequence>
<dbReference type="Proteomes" id="UP001054252">
    <property type="component" value="Unassembled WGS sequence"/>
</dbReference>
<dbReference type="AlphaFoldDB" id="A0AAV5IH53"/>
<proteinExistence type="predicted"/>
<evidence type="ECO:0000313" key="1">
    <source>
        <dbReference type="EMBL" id="GKU97004.1"/>
    </source>
</evidence>
<accession>A0AAV5IH53</accession>
<protein>
    <submittedName>
        <fullName evidence="1">Uncharacterized protein</fullName>
    </submittedName>
</protein>
<evidence type="ECO:0000313" key="2">
    <source>
        <dbReference type="Proteomes" id="UP001054252"/>
    </source>
</evidence>
<name>A0AAV5IH53_9ROSI</name>
<keyword evidence="2" id="KW-1185">Reference proteome</keyword>
<reference evidence="1 2" key="1">
    <citation type="journal article" date="2021" name="Commun. Biol.">
        <title>The genome of Shorea leprosula (Dipterocarpaceae) highlights the ecological relevance of drought in aseasonal tropical rainforests.</title>
        <authorList>
            <person name="Ng K.K.S."/>
            <person name="Kobayashi M.J."/>
            <person name="Fawcett J.A."/>
            <person name="Hatakeyama M."/>
            <person name="Paape T."/>
            <person name="Ng C.H."/>
            <person name="Ang C.C."/>
            <person name="Tnah L.H."/>
            <person name="Lee C.T."/>
            <person name="Nishiyama T."/>
            <person name="Sese J."/>
            <person name="O'Brien M.J."/>
            <person name="Copetti D."/>
            <person name="Mohd Noor M.I."/>
            <person name="Ong R.C."/>
            <person name="Putra M."/>
            <person name="Sireger I.Z."/>
            <person name="Indrioko S."/>
            <person name="Kosugi Y."/>
            <person name="Izuno A."/>
            <person name="Isagi Y."/>
            <person name="Lee S.L."/>
            <person name="Shimizu K.K."/>
        </authorList>
    </citation>
    <scope>NUCLEOTIDE SEQUENCE [LARGE SCALE GENOMIC DNA]</scope>
    <source>
        <strain evidence="1">214</strain>
    </source>
</reference>
<organism evidence="1 2">
    <name type="scientific">Rubroshorea leprosula</name>
    <dbReference type="NCBI Taxonomy" id="152421"/>
    <lineage>
        <taxon>Eukaryota</taxon>
        <taxon>Viridiplantae</taxon>
        <taxon>Streptophyta</taxon>
        <taxon>Embryophyta</taxon>
        <taxon>Tracheophyta</taxon>
        <taxon>Spermatophyta</taxon>
        <taxon>Magnoliopsida</taxon>
        <taxon>eudicotyledons</taxon>
        <taxon>Gunneridae</taxon>
        <taxon>Pentapetalae</taxon>
        <taxon>rosids</taxon>
        <taxon>malvids</taxon>
        <taxon>Malvales</taxon>
        <taxon>Dipterocarpaceae</taxon>
        <taxon>Rubroshorea</taxon>
    </lineage>
</organism>
<gene>
    <name evidence="1" type="ORF">SLEP1_g10185</name>
</gene>